<dbReference type="GO" id="GO:0043171">
    <property type="term" value="P:peptide catabolic process"/>
    <property type="evidence" value="ECO:0007669"/>
    <property type="project" value="TreeGrafter"/>
</dbReference>
<comment type="caution">
    <text evidence="2">The sequence shown here is derived from an EMBL/GenBank/DDBJ whole genome shotgun (WGS) entry which is preliminary data.</text>
</comment>
<dbReference type="AlphaFoldDB" id="A0AA40A0S2"/>
<dbReference type="GO" id="GO:0005739">
    <property type="term" value="C:mitochondrion"/>
    <property type="evidence" value="ECO:0007669"/>
    <property type="project" value="TreeGrafter"/>
</dbReference>
<proteinExistence type="predicted"/>
<dbReference type="InterPro" id="IPR011249">
    <property type="entry name" value="Metalloenz_LuxS/M16"/>
</dbReference>
<sequence>MSENDFENNKRSSVVRRLEKPKSLDQEAAWQWYQIQSEYYDFEFAQNDVKRIEALTKEDMIQFFDQYIHPSSRQRAKLAIYLVAQGKISELIAGLGLNAEASAQAATDLQERLSAAADDEEKEVEGLKSYLLHDLKVAGMIYAQNHAQPPSSITPALIRDVRDFKAGLKVTAGARRAKDLSEYEDLN</sequence>
<dbReference type="Proteomes" id="UP001172159">
    <property type="component" value="Unassembled WGS sequence"/>
</dbReference>
<dbReference type="PANTHER" id="PTHR43690:SF18">
    <property type="entry name" value="INSULIN-DEGRADING ENZYME-RELATED"/>
    <property type="match status" value="1"/>
</dbReference>
<keyword evidence="1" id="KW-0479">Metal-binding</keyword>
<reference evidence="2" key="1">
    <citation type="submission" date="2023-06" db="EMBL/GenBank/DDBJ databases">
        <title>Genome-scale phylogeny and comparative genomics of the fungal order Sordariales.</title>
        <authorList>
            <consortium name="Lawrence Berkeley National Laboratory"/>
            <person name="Hensen N."/>
            <person name="Bonometti L."/>
            <person name="Westerberg I."/>
            <person name="Brannstrom I.O."/>
            <person name="Guillou S."/>
            <person name="Cros-Aarteil S."/>
            <person name="Calhoun S."/>
            <person name="Haridas S."/>
            <person name="Kuo A."/>
            <person name="Mondo S."/>
            <person name="Pangilinan J."/>
            <person name="Riley R."/>
            <person name="Labutti K."/>
            <person name="Andreopoulos B."/>
            <person name="Lipzen A."/>
            <person name="Chen C."/>
            <person name="Yanf M."/>
            <person name="Daum C."/>
            <person name="Ng V."/>
            <person name="Clum A."/>
            <person name="Steindorff A."/>
            <person name="Ohm R."/>
            <person name="Martin F."/>
            <person name="Silar P."/>
            <person name="Natvig D."/>
            <person name="Lalanne C."/>
            <person name="Gautier V."/>
            <person name="Ament-Velasquez S.L."/>
            <person name="Kruys A."/>
            <person name="Hutchinson M.I."/>
            <person name="Powell A.J."/>
            <person name="Barry K."/>
            <person name="Miller A.N."/>
            <person name="Grigoriev I.V."/>
            <person name="Debuchy R."/>
            <person name="Gladieux P."/>
            <person name="Thoren M.H."/>
            <person name="Johannesson H."/>
        </authorList>
    </citation>
    <scope>NUCLEOTIDE SEQUENCE</scope>
    <source>
        <strain evidence="2">CBS 540.89</strain>
    </source>
</reference>
<dbReference type="GO" id="GO:0005829">
    <property type="term" value="C:cytosol"/>
    <property type="evidence" value="ECO:0007669"/>
    <property type="project" value="TreeGrafter"/>
</dbReference>
<name>A0AA40A0S2_9PEZI</name>
<dbReference type="EMBL" id="JAUKTV010000019">
    <property type="protein sequence ID" value="KAK0707222.1"/>
    <property type="molecule type" value="Genomic_DNA"/>
</dbReference>
<organism evidence="2 3">
    <name type="scientific">Apiosordaria backusii</name>
    <dbReference type="NCBI Taxonomy" id="314023"/>
    <lineage>
        <taxon>Eukaryota</taxon>
        <taxon>Fungi</taxon>
        <taxon>Dikarya</taxon>
        <taxon>Ascomycota</taxon>
        <taxon>Pezizomycotina</taxon>
        <taxon>Sordariomycetes</taxon>
        <taxon>Sordariomycetidae</taxon>
        <taxon>Sordariales</taxon>
        <taxon>Lasiosphaeriaceae</taxon>
        <taxon>Apiosordaria</taxon>
    </lineage>
</organism>
<gene>
    <name evidence="2" type="ORF">B0T21DRAFT_416385</name>
</gene>
<evidence type="ECO:0000313" key="2">
    <source>
        <dbReference type="EMBL" id="KAK0707222.1"/>
    </source>
</evidence>
<dbReference type="InterPro" id="IPR050626">
    <property type="entry name" value="Peptidase_M16"/>
</dbReference>
<dbReference type="PANTHER" id="PTHR43690">
    <property type="entry name" value="NARDILYSIN"/>
    <property type="match status" value="1"/>
</dbReference>
<keyword evidence="3" id="KW-1185">Reference proteome</keyword>
<dbReference type="Gene3D" id="3.30.830.10">
    <property type="entry name" value="Metalloenzyme, LuxS/M16 peptidase-like"/>
    <property type="match status" value="1"/>
</dbReference>
<evidence type="ECO:0000256" key="1">
    <source>
        <dbReference type="ARBA" id="ARBA00022723"/>
    </source>
</evidence>
<dbReference type="GO" id="GO:0004222">
    <property type="term" value="F:metalloendopeptidase activity"/>
    <property type="evidence" value="ECO:0007669"/>
    <property type="project" value="TreeGrafter"/>
</dbReference>
<dbReference type="GO" id="GO:0046872">
    <property type="term" value="F:metal ion binding"/>
    <property type="evidence" value="ECO:0007669"/>
    <property type="project" value="UniProtKB-KW"/>
</dbReference>
<dbReference type="GO" id="GO:0051603">
    <property type="term" value="P:proteolysis involved in protein catabolic process"/>
    <property type="evidence" value="ECO:0007669"/>
    <property type="project" value="TreeGrafter"/>
</dbReference>
<protein>
    <submittedName>
        <fullName evidence="2">Uncharacterized protein</fullName>
    </submittedName>
</protein>
<accession>A0AA40A0S2</accession>
<dbReference type="SUPFAM" id="SSF63411">
    <property type="entry name" value="LuxS/MPP-like metallohydrolase"/>
    <property type="match status" value="1"/>
</dbReference>
<evidence type="ECO:0000313" key="3">
    <source>
        <dbReference type="Proteomes" id="UP001172159"/>
    </source>
</evidence>